<dbReference type="GO" id="GO:0008080">
    <property type="term" value="F:N-acetyltransferase activity"/>
    <property type="evidence" value="ECO:0000318"/>
    <property type="project" value="GO_Central"/>
</dbReference>
<keyword evidence="2" id="KW-0808">Transferase</keyword>
<dbReference type="Pfam" id="PF00583">
    <property type="entry name" value="Acetyltransf_1"/>
    <property type="match status" value="1"/>
</dbReference>
<dbReference type="InterPro" id="IPR000182">
    <property type="entry name" value="GNAT_dom"/>
</dbReference>
<evidence type="ECO:0000313" key="5">
    <source>
        <dbReference type="EMBL" id="EDO34515.1"/>
    </source>
</evidence>
<evidence type="ECO:0000259" key="4">
    <source>
        <dbReference type="PROSITE" id="PS51186"/>
    </source>
</evidence>
<feature type="non-terminal residue" evidence="5">
    <location>
        <position position="1"/>
    </location>
</feature>
<comment type="similarity">
    <text evidence="1">Belongs to the acetyltransferase family.</text>
</comment>
<dbReference type="PANTHER" id="PTHR10545:SF29">
    <property type="entry name" value="GH14572P-RELATED"/>
    <property type="match status" value="1"/>
</dbReference>
<evidence type="ECO:0000313" key="6">
    <source>
        <dbReference type="Proteomes" id="UP000001593"/>
    </source>
</evidence>
<keyword evidence="3" id="KW-0012">Acyltransferase</keyword>
<sequence>MGDLKSDPGMTSCQFRIRLASADDCEAIHHFIKQLSEDVKMAPGSLQTTAQGLRRDKDYFECLFAEARIPGTTADHPVTWKPVGCVIYLFAFSVYFGRQLNVILVYTDPHYRGKGIGRALMKTVAETATANGIRQVMWTTAESNKSAISFYKSFGATSTPRHRFTLMSEALTL</sequence>
<dbReference type="AlphaFoldDB" id="A7SP54"/>
<dbReference type="InParanoid" id="A7SP54"/>
<feature type="domain" description="N-acetyltransferase" evidence="4">
    <location>
        <begin position="15"/>
        <end position="173"/>
    </location>
</feature>
<dbReference type="OMA" id="FRMPISE"/>
<dbReference type="Proteomes" id="UP000001593">
    <property type="component" value="Unassembled WGS sequence"/>
</dbReference>
<accession>A7SP54</accession>
<dbReference type="eggNOG" id="KOG3216">
    <property type="taxonomic scope" value="Eukaryota"/>
</dbReference>
<dbReference type="PANTHER" id="PTHR10545">
    <property type="entry name" value="DIAMINE N-ACETYLTRANSFERASE"/>
    <property type="match status" value="1"/>
</dbReference>
<dbReference type="STRING" id="45351.A7SP54"/>
<evidence type="ECO:0000256" key="3">
    <source>
        <dbReference type="ARBA" id="ARBA00023315"/>
    </source>
</evidence>
<dbReference type="InterPro" id="IPR016181">
    <property type="entry name" value="Acyl_CoA_acyltransferase"/>
</dbReference>
<gene>
    <name evidence="5" type="ORF">NEMVEDRAFT_v1g237402</name>
</gene>
<dbReference type="FunFam" id="3.40.630.30:FF:000064">
    <property type="entry name" value="GNAT family acetyltransferase"/>
    <property type="match status" value="1"/>
</dbReference>
<evidence type="ECO:0000256" key="2">
    <source>
        <dbReference type="ARBA" id="ARBA00022679"/>
    </source>
</evidence>
<dbReference type="SUPFAM" id="SSF55729">
    <property type="entry name" value="Acyl-CoA N-acyltransferases (Nat)"/>
    <property type="match status" value="1"/>
</dbReference>
<evidence type="ECO:0000256" key="1">
    <source>
        <dbReference type="ARBA" id="ARBA00008694"/>
    </source>
</evidence>
<dbReference type="CDD" id="cd04301">
    <property type="entry name" value="NAT_SF"/>
    <property type="match status" value="1"/>
</dbReference>
<keyword evidence="6" id="KW-1185">Reference proteome</keyword>
<organism evidence="5 6">
    <name type="scientific">Nematostella vectensis</name>
    <name type="common">Starlet sea anemone</name>
    <dbReference type="NCBI Taxonomy" id="45351"/>
    <lineage>
        <taxon>Eukaryota</taxon>
        <taxon>Metazoa</taxon>
        <taxon>Cnidaria</taxon>
        <taxon>Anthozoa</taxon>
        <taxon>Hexacorallia</taxon>
        <taxon>Actiniaria</taxon>
        <taxon>Edwardsiidae</taxon>
        <taxon>Nematostella</taxon>
    </lineage>
</organism>
<dbReference type="PROSITE" id="PS51186">
    <property type="entry name" value="GNAT"/>
    <property type="match status" value="1"/>
</dbReference>
<dbReference type="InterPro" id="IPR051016">
    <property type="entry name" value="Diverse_Substrate_AcTransf"/>
</dbReference>
<name>A7SP54_NEMVE</name>
<reference evidence="5 6" key="1">
    <citation type="journal article" date="2007" name="Science">
        <title>Sea anemone genome reveals ancestral eumetazoan gene repertoire and genomic organization.</title>
        <authorList>
            <person name="Putnam N.H."/>
            <person name="Srivastava M."/>
            <person name="Hellsten U."/>
            <person name="Dirks B."/>
            <person name="Chapman J."/>
            <person name="Salamov A."/>
            <person name="Terry A."/>
            <person name="Shapiro H."/>
            <person name="Lindquist E."/>
            <person name="Kapitonov V.V."/>
            <person name="Jurka J."/>
            <person name="Genikhovich G."/>
            <person name="Grigoriev I.V."/>
            <person name="Lucas S.M."/>
            <person name="Steele R.E."/>
            <person name="Finnerty J.R."/>
            <person name="Technau U."/>
            <person name="Martindale M.Q."/>
            <person name="Rokhsar D.S."/>
        </authorList>
    </citation>
    <scope>NUCLEOTIDE SEQUENCE [LARGE SCALE GENOMIC DNA]</scope>
    <source>
        <strain evidence="6">CH2 X CH6</strain>
    </source>
</reference>
<proteinExistence type="inferred from homology"/>
<dbReference type="PhylomeDB" id="A7SP54"/>
<dbReference type="EMBL" id="DS469728">
    <property type="protein sequence ID" value="EDO34515.1"/>
    <property type="molecule type" value="Genomic_DNA"/>
</dbReference>
<dbReference type="HOGENOM" id="CLU_013985_41_1_1"/>
<protein>
    <recommendedName>
        <fullName evidence="4">N-acetyltransferase domain-containing protein</fullName>
    </recommendedName>
</protein>
<dbReference type="Gene3D" id="3.40.630.30">
    <property type="match status" value="1"/>
</dbReference>